<name>A0A430Q450_SCHBO</name>
<dbReference type="EMBL" id="QMKO01002818">
    <property type="protein sequence ID" value="RTG82465.1"/>
    <property type="molecule type" value="Genomic_DNA"/>
</dbReference>
<dbReference type="AlphaFoldDB" id="A0A430Q450"/>
<proteinExistence type="predicted"/>
<dbReference type="InterPro" id="IPR020309">
    <property type="entry name" value="Smim-14"/>
</dbReference>
<dbReference type="Pfam" id="PF11027">
    <property type="entry name" value="DUF2615"/>
    <property type="match status" value="1"/>
</dbReference>
<comment type="caution">
    <text evidence="3">The sequence shown here is derived from an EMBL/GenBank/DDBJ whole genome shotgun (WGS) entry which is preliminary data.</text>
</comment>
<dbReference type="PANTHER" id="PTHR31019">
    <property type="entry name" value="SMALL INTEGRAL MEMBRANE PROTEIN 14"/>
    <property type="match status" value="1"/>
</dbReference>
<evidence type="ECO:0000313" key="4">
    <source>
        <dbReference type="Proteomes" id="UP000290809"/>
    </source>
</evidence>
<protein>
    <recommendedName>
        <fullName evidence="1">Small integral membrane protein 14</fullName>
    </recommendedName>
</protein>
<gene>
    <name evidence="3" type="ORF">DC041_0006618</name>
</gene>
<reference evidence="3 4" key="1">
    <citation type="journal article" date="2019" name="PLoS Pathog.">
        <title>Genome sequence of the bovine parasite Schistosoma bovis Tanzania.</title>
        <authorList>
            <person name="Oey H."/>
            <person name="Zakrzewski M."/>
            <person name="Gobert G."/>
            <person name="Gravermann K."/>
            <person name="Stoye J."/>
            <person name="Jones M."/>
            <person name="Mcmanus D."/>
            <person name="Krause L."/>
        </authorList>
    </citation>
    <scope>NUCLEOTIDE SEQUENCE [LARGE SCALE GENOMIC DNA]</scope>
    <source>
        <strain evidence="3 4">TAN1997</strain>
    </source>
</reference>
<keyword evidence="4" id="KW-1185">Reference proteome</keyword>
<sequence length="107" mass="12130">MGDESGYDICECIQSHNGAMRQLLGILRQTQEYCSDSSCVDDLSHTPQSNQDPMSGTYIMTFVAMLAVFAAVLFGLPRFRSSDGKPRNNFQVNLTFFYQLRILRLLH</sequence>
<organism evidence="3 4">
    <name type="scientific">Schistosoma bovis</name>
    <name type="common">Blood fluke</name>
    <dbReference type="NCBI Taxonomy" id="6184"/>
    <lineage>
        <taxon>Eukaryota</taxon>
        <taxon>Metazoa</taxon>
        <taxon>Spiralia</taxon>
        <taxon>Lophotrochozoa</taxon>
        <taxon>Platyhelminthes</taxon>
        <taxon>Trematoda</taxon>
        <taxon>Digenea</taxon>
        <taxon>Strigeidida</taxon>
        <taxon>Schistosomatoidea</taxon>
        <taxon>Schistosomatidae</taxon>
        <taxon>Schistosoma</taxon>
    </lineage>
</organism>
<feature type="transmembrane region" description="Helical" evidence="2">
    <location>
        <begin position="57"/>
        <end position="76"/>
    </location>
</feature>
<dbReference type="PANTHER" id="PTHR31019:SF1">
    <property type="entry name" value="SMALL INTEGRAL MEMBRANE PROTEIN 14"/>
    <property type="match status" value="1"/>
</dbReference>
<evidence type="ECO:0000256" key="1">
    <source>
        <dbReference type="ARBA" id="ARBA00017902"/>
    </source>
</evidence>
<dbReference type="Proteomes" id="UP000290809">
    <property type="component" value="Unassembled WGS sequence"/>
</dbReference>
<accession>A0A430Q450</accession>
<dbReference type="GO" id="GO:0005783">
    <property type="term" value="C:endoplasmic reticulum"/>
    <property type="evidence" value="ECO:0007669"/>
    <property type="project" value="TreeGrafter"/>
</dbReference>
<keyword evidence="2" id="KW-0812">Transmembrane</keyword>
<evidence type="ECO:0000256" key="2">
    <source>
        <dbReference type="SAM" id="Phobius"/>
    </source>
</evidence>
<keyword evidence="2" id="KW-0472">Membrane</keyword>
<dbReference type="STRING" id="6184.A0A430Q450"/>
<keyword evidence="2" id="KW-1133">Transmembrane helix</keyword>
<evidence type="ECO:0000313" key="3">
    <source>
        <dbReference type="EMBL" id="RTG82465.1"/>
    </source>
</evidence>